<accession>A0A2P2JNT1</accession>
<protein>
    <submittedName>
        <fullName evidence="1">Uncharacterized protein</fullName>
    </submittedName>
</protein>
<dbReference type="EMBL" id="GGEC01014641">
    <property type="protein sequence ID" value="MBW95124.1"/>
    <property type="molecule type" value="Transcribed_RNA"/>
</dbReference>
<sequence length="42" mass="4649">MLGNIVINNKGHPLSFSFNVFIDGLFDTSNDLNALSELQSEH</sequence>
<dbReference type="EMBL" id="GGEC01014640">
    <property type="protein sequence ID" value="MBW95123.1"/>
    <property type="molecule type" value="Transcribed_RNA"/>
</dbReference>
<reference evidence="1" key="1">
    <citation type="submission" date="2018-02" db="EMBL/GenBank/DDBJ databases">
        <title>Rhizophora mucronata_Transcriptome.</title>
        <authorList>
            <person name="Meera S.P."/>
            <person name="Sreeshan A."/>
            <person name="Augustine A."/>
        </authorList>
    </citation>
    <scope>NUCLEOTIDE SEQUENCE</scope>
    <source>
        <tissue evidence="1">Leaf</tissue>
    </source>
</reference>
<evidence type="ECO:0000313" key="1">
    <source>
        <dbReference type="EMBL" id="MBW95124.1"/>
    </source>
</evidence>
<dbReference type="AlphaFoldDB" id="A0A2P2JNT1"/>
<organism evidence="1">
    <name type="scientific">Rhizophora mucronata</name>
    <name type="common">Asiatic mangrove</name>
    <dbReference type="NCBI Taxonomy" id="61149"/>
    <lineage>
        <taxon>Eukaryota</taxon>
        <taxon>Viridiplantae</taxon>
        <taxon>Streptophyta</taxon>
        <taxon>Embryophyta</taxon>
        <taxon>Tracheophyta</taxon>
        <taxon>Spermatophyta</taxon>
        <taxon>Magnoliopsida</taxon>
        <taxon>eudicotyledons</taxon>
        <taxon>Gunneridae</taxon>
        <taxon>Pentapetalae</taxon>
        <taxon>rosids</taxon>
        <taxon>fabids</taxon>
        <taxon>Malpighiales</taxon>
        <taxon>Rhizophoraceae</taxon>
        <taxon>Rhizophora</taxon>
    </lineage>
</organism>
<proteinExistence type="predicted"/>
<name>A0A2P2JNT1_RHIMU</name>